<feature type="region of interest" description="Disordered" evidence="1">
    <location>
        <begin position="33"/>
        <end position="63"/>
    </location>
</feature>
<evidence type="ECO:0000313" key="2">
    <source>
        <dbReference type="EMBL" id="MBV0924419.1"/>
    </source>
</evidence>
<dbReference type="Proteomes" id="UP000766550">
    <property type="component" value="Unassembled WGS sequence"/>
</dbReference>
<proteinExistence type="predicted"/>
<reference evidence="2 3" key="1">
    <citation type="submission" date="2021-06" db="EMBL/GenBank/DDBJ databases">
        <title>New haloarchaea isolates fom saline soil.</title>
        <authorList>
            <person name="Duran-Viseras A."/>
            <person name="Sanchez-Porro C.S."/>
            <person name="Ventosa A."/>
        </authorList>
    </citation>
    <scope>NUCLEOTIDE SEQUENCE [LARGE SCALE GENOMIC DNA]</scope>
    <source>
        <strain evidence="2 3">JCM 183640</strain>
    </source>
</reference>
<organism evidence="2 3">
    <name type="scientific">Haloarcula limicola</name>
    <dbReference type="NCBI Taxonomy" id="1429915"/>
    <lineage>
        <taxon>Archaea</taxon>
        <taxon>Methanobacteriati</taxon>
        <taxon>Methanobacteriota</taxon>
        <taxon>Stenosarchaea group</taxon>
        <taxon>Halobacteria</taxon>
        <taxon>Halobacteriales</taxon>
        <taxon>Haloarculaceae</taxon>
        <taxon>Haloarcula</taxon>
    </lineage>
</organism>
<evidence type="ECO:0000313" key="3">
    <source>
        <dbReference type="Proteomes" id="UP000766550"/>
    </source>
</evidence>
<sequence length="103" mass="11693">MTCPICGGEVEGDTETYVNLVCDECDDRAVNENGDEPWHGWPSGEEPESKEGAVQSTPDRGENPVFIDGQKCWRRYRFGGWVTMKDTHDCDSLEEFYEAHGMR</sequence>
<accession>A0A8J8C4Q2</accession>
<keyword evidence="3" id="KW-1185">Reference proteome</keyword>
<dbReference type="AlphaFoldDB" id="A0A8J8C4Q2"/>
<dbReference type="OrthoDB" id="197359at2157"/>
<gene>
    <name evidence="2" type="ORF">KTS45_09415</name>
</gene>
<dbReference type="EMBL" id="JAHQXF010000001">
    <property type="protein sequence ID" value="MBV0924419.1"/>
    <property type="molecule type" value="Genomic_DNA"/>
</dbReference>
<protein>
    <submittedName>
        <fullName evidence="2">Uncharacterized protein</fullName>
    </submittedName>
</protein>
<dbReference type="RefSeq" id="WP_162317474.1">
    <property type="nucleotide sequence ID" value="NZ_JAHQXF010000001.1"/>
</dbReference>
<comment type="caution">
    <text evidence="2">The sequence shown here is derived from an EMBL/GenBank/DDBJ whole genome shotgun (WGS) entry which is preliminary data.</text>
</comment>
<name>A0A8J8C4Q2_9EURY</name>
<evidence type="ECO:0000256" key="1">
    <source>
        <dbReference type="SAM" id="MobiDB-lite"/>
    </source>
</evidence>